<gene>
    <name evidence="11" type="ORF">SAMN05661012_04702</name>
    <name evidence="12" type="ORF">SR876_03840</name>
</gene>
<dbReference type="GO" id="GO:0042597">
    <property type="term" value="C:periplasmic space"/>
    <property type="evidence" value="ECO:0007669"/>
    <property type="project" value="UniProtKB-SubCell"/>
</dbReference>
<evidence type="ECO:0000313" key="13">
    <source>
        <dbReference type="Proteomes" id="UP000183788"/>
    </source>
</evidence>
<keyword evidence="6 12" id="KW-0560">Oxidoreductase</keyword>
<comment type="cofactor">
    <cofactor evidence="8">
        <name>heme</name>
        <dbReference type="ChEBI" id="CHEBI:30413"/>
    </cofactor>
    <text evidence="8">Binds 2 heme groups.</text>
</comment>
<accession>A0A1K1S3U5</accession>
<keyword evidence="4" id="KW-0732">Signal</keyword>
<comment type="subcellular location">
    <subcellularLocation>
        <location evidence="1">Periplasm</location>
    </subcellularLocation>
</comment>
<evidence type="ECO:0000256" key="3">
    <source>
        <dbReference type="ARBA" id="ARBA00022723"/>
    </source>
</evidence>
<evidence type="ECO:0000256" key="8">
    <source>
        <dbReference type="PIRSR" id="PIRSR000294-1"/>
    </source>
</evidence>
<dbReference type="InterPro" id="IPR026259">
    <property type="entry name" value="MauG/Cytc_peroxidase"/>
</dbReference>
<dbReference type="Proteomes" id="UP000183788">
    <property type="component" value="Unassembled WGS sequence"/>
</dbReference>
<dbReference type="EMBL" id="CP140154">
    <property type="protein sequence ID" value="WQG90615.1"/>
    <property type="molecule type" value="Genomic_DNA"/>
</dbReference>
<evidence type="ECO:0000256" key="4">
    <source>
        <dbReference type="ARBA" id="ARBA00022729"/>
    </source>
</evidence>
<reference evidence="12 14" key="2">
    <citation type="submission" date="2023-11" db="EMBL/GenBank/DDBJ databases">
        <title>MicrobeMod: A computational toolkit for identifying prokaryotic methylation and restriction-modification with nanopore sequencing.</title>
        <authorList>
            <person name="Crits-Christoph A."/>
            <person name="Kang S.C."/>
            <person name="Lee H."/>
            <person name="Ostrov N."/>
        </authorList>
    </citation>
    <scope>NUCLEOTIDE SEQUENCE [LARGE SCALE GENOMIC DNA]</scope>
    <source>
        <strain evidence="12 14">ATCC 23090</strain>
    </source>
</reference>
<dbReference type="InterPro" id="IPR036909">
    <property type="entry name" value="Cyt_c-like_dom_sf"/>
</dbReference>
<evidence type="ECO:0000256" key="1">
    <source>
        <dbReference type="ARBA" id="ARBA00004418"/>
    </source>
</evidence>
<keyword evidence="14" id="KW-1185">Reference proteome</keyword>
<dbReference type="PROSITE" id="PS51007">
    <property type="entry name" value="CYTC"/>
    <property type="match status" value="1"/>
</dbReference>
<name>A0A1K1S3U5_9BACT</name>
<evidence type="ECO:0000313" key="11">
    <source>
        <dbReference type="EMBL" id="SFW79017.1"/>
    </source>
</evidence>
<evidence type="ECO:0000256" key="5">
    <source>
        <dbReference type="ARBA" id="ARBA00022764"/>
    </source>
</evidence>
<feature type="binding site" description="axial binding residue" evidence="9">
    <location>
        <position position="88"/>
    </location>
    <ligand>
        <name>heme c</name>
        <dbReference type="ChEBI" id="CHEBI:61717"/>
        <label>1</label>
    </ligand>
    <ligandPart>
        <name>Fe</name>
        <dbReference type="ChEBI" id="CHEBI:18248"/>
    </ligandPart>
</feature>
<reference evidence="11 13" key="1">
    <citation type="submission" date="2016-11" db="EMBL/GenBank/DDBJ databases">
        <authorList>
            <person name="Jaros S."/>
            <person name="Januszkiewicz K."/>
            <person name="Wedrychowicz H."/>
        </authorList>
    </citation>
    <scope>NUCLEOTIDE SEQUENCE [LARGE SCALE GENOMIC DNA]</scope>
    <source>
        <strain evidence="11 13">DSM 784</strain>
    </source>
</reference>
<dbReference type="OrthoDB" id="9805202at2"/>
<dbReference type="SUPFAM" id="SSF46626">
    <property type="entry name" value="Cytochrome c"/>
    <property type="match status" value="2"/>
</dbReference>
<dbReference type="GO" id="GO:0046872">
    <property type="term" value="F:metal ion binding"/>
    <property type="evidence" value="ECO:0007669"/>
    <property type="project" value="UniProtKB-KW"/>
</dbReference>
<dbReference type="PIRSF" id="PIRSF000294">
    <property type="entry name" value="Cytochrome-c_peroxidase"/>
    <property type="match status" value="1"/>
</dbReference>
<feature type="binding site" description="axial binding residue" evidence="9">
    <location>
        <position position="212"/>
    </location>
    <ligand>
        <name>heme c</name>
        <dbReference type="ChEBI" id="CHEBI:61717"/>
        <label>2</label>
    </ligand>
    <ligandPart>
        <name>Fe</name>
        <dbReference type="ChEBI" id="CHEBI:18248"/>
    </ligandPart>
</feature>
<dbReference type="GO" id="GO:0020037">
    <property type="term" value="F:heme binding"/>
    <property type="evidence" value="ECO:0007669"/>
    <property type="project" value="InterPro"/>
</dbReference>
<dbReference type="PANTHER" id="PTHR30600">
    <property type="entry name" value="CYTOCHROME C PEROXIDASE-RELATED"/>
    <property type="match status" value="1"/>
</dbReference>
<dbReference type="GO" id="GO:0004130">
    <property type="term" value="F:cytochrome-c peroxidase activity"/>
    <property type="evidence" value="ECO:0007669"/>
    <property type="project" value="UniProtKB-EC"/>
</dbReference>
<keyword evidence="11" id="KW-0575">Peroxidase</keyword>
<dbReference type="EMBL" id="FPIZ01000017">
    <property type="protein sequence ID" value="SFW79017.1"/>
    <property type="molecule type" value="Genomic_DNA"/>
</dbReference>
<evidence type="ECO:0000259" key="10">
    <source>
        <dbReference type="PROSITE" id="PS51007"/>
    </source>
</evidence>
<dbReference type="RefSeq" id="WP_072363669.1">
    <property type="nucleotide sequence ID" value="NZ_CP139972.1"/>
</dbReference>
<proteinExistence type="predicted"/>
<keyword evidence="3 9" id="KW-0479">Metal-binding</keyword>
<keyword evidence="7 9" id="KW-0408">Iron</keyword>
<dbReference type="Gene3D" id="1.10.760.10">
    <property type="entry name" value="Cytochrome c-like domain"/>
    <property type="match status" value="2"/>
</dbReference>
<evidence type="ECO:0000256" key="6">
    <source>
        <dbReference type="ARBA" id="ARBA00023002"/>
    </source>
</evidence>
<protein>
    <submittedName>
        <fullName evidence="11">Cytochrome c peroxidase</fullName>
        <ecNumber evidence="12">1.11.1.5</ecNumber>
    </submittedName>
</protein>
<dbReference type="InterPro" id="IPR004852">
    <property type="entry name" value="Di-haem_cyt_c_peroxidsae"/>
</dbReference>
<dbReference type="GO" id="GO:0009055">
    <property type="term" value="F:electron transfer activity"/>
    <property type="evidence" value="ECO:0007669"/>
    <property type="project" value="InterPro"/>
</dbReference>
<dbReference type="STRING" id="1004.SAMN05661012_04702"/>
<evidence type="ECO:0000256" key="7">
    <source>
        <dbReference type="ARBA" id="ARBA00023004"/>
    </source>
</evidence>
<evidence type="ECO:0000313" key="14">
    <source>
        <dbReference type="Proteomes" id="UP001326715"/>
    </source>
</evidence>
<dbReference type="InterPro" id="IPR051395">
    <property type="entry name" value="Cytochrome_c_Peroxidase/MauG"/>
</dbReference>
<dbReference type="Pfam" id="PF03150">
    <property type="entry name" value="CCP_MauG"/>
    <property type="match status" value="1"/>
</dbReference>
<feature type="binding site" description="covalent" evidence="8">
    <location>
        <position position="68"/>
    </location>
    <ligand>
        <name>heme c</name>
        <dbReference type="ChEBI" id="CHEBI:61717"/>
        <label>1</label>
    </ligand>
</feature>
<keyword evidence="5" id="KW-0574">Periplasm</keyword>
<evidence type="ECO:0000256" key="9">
    <source>
        <dbReference type="PIRSR" id="PIRSR000294-2"/>
    </source>
</evidence>
<dbReference type="EC" id="1.11.1.5" evidence="12"/>
<comment type="PTM">
    <text evidence="8">Binds 2 heme groups per subunit.</text>
</comment>
<feature type="binding site" description="covalent" evidence="8">
    <location>
        <position position="71"/>
    </location>
    <ligand>
        <name>heme c</name>
        <dbReference type="ChEBI" id="CHEBI:61717"/>
        <label>1</label>
    </ligand>
</feature>
<feature type="binding site" description="axial binding residue" evidence="9">
    <location>
        <position position="72"/>
    </location>
    <ligand>
        <name>heme c</name>
        <dbReference type="ChEBI" id="CHEBI:61717"/>
        <label>1</label>
    </ligand>
    <ligandPart>
        <name>Fe</name>
        <dbReference type="ChEBI" id="CHEBI:18248"/>
    </ligandPart>
</feature>
<dbReference type="Proteomes" id="UP001326715">
    <property type="component" value="Chromosome"/>
</dbReference>
<keyword evidence="2 8" id="KW-0349">Heme</keyword>
<evidence type="ECO:0000313" key="12">
    <source>
        <dbReference type="EMBL" id="WQG90615.1"/>
    </source>
</evidence>
<feature type="binding site" description="covalent" evidence="8">
    <location>
        <position position="211"/>
    </location>
    <ligand>
        <name>heme c</name>
        <dbReference type="ChEBI" id="CHEBI:61717"/>
        <label>2</label>
    </ligand>
</feature>
<sequence>MKALFLITGFVIGLFCINGPRPYHIDYPAYFGGNVFQPEDNPTTIEGVELGRRLFYDTRLSANNKMSCGTCHQQKLAFTDGKTFSLGHDGTLQPRNTMAIENMLWVKYYFWDGRASSLEEQALVPMTSAHEMGQPLETTIPKLAAYKPLFKAAFGKDSITGDLIVKAIAQFERTLISDHSRYDQYLQGTYKPSPAEQHGIDLFYSGACSHCHGGPKTYSNLFANNGLDSLFKDEGRRTLTDLEGDKGNFRVTSLRNIALTAPYMHDGRFKTLEEVLDHYNEHIISSATLSPFLRRPFTFSATDKSDIISFLHMLTDSTFTSDPRFSDPFN</sequence>
<feature type="domain" description="Cytochrome c" evidence="10">
    <location>
        <begin position="194"/>
        <end position="315"/>
    </location>
</feature>
<dbReference type="PANTHER" id="PTHR30600:SF10">
    <property type="entry name" value="BLL6722 PROTEIN"/>
    <property type="match status" value="1"/>
</dbReference>
<dbReference type="AlphaFoldDB" id="A0A1K1S3U5"/>
<organism evidence="11 13">
    <name type="scientific">Chitinophaga sancti</name>
    <dbReference type="NCBI Taxonomy" id="1004"/>
    <lineage>
        <taxon>Bacteria</taxon>
        <taxon>Pseudomonadati</taxon>
        <taxon>Bacteroidota</taxon>
        <taxon>Chitinophagia</taxon>
        <taxon>Chitinophagales</taxon>
        <taxon>Chitinophagaceae</taxon>
        <taxon>Chitinophaga</taxon>
    </lineage>
</organism>
<feature type="binding site" description="covalent" evidence="8">
    <location>
        <position position="208"/>
    </location>
    <ligand>
        <name>heme c</name>
        <dbReference type="ChEBI" id="CHEBI:61717"/>
        <label>2</label>
    </ligand>
</feature>
<evidence type="ECO:0000256" key="2">
    <source>
        <dbReference type="ARBA" id="ARBA00022617"/>
    </source>
</evidence>
<dbReference type="InterPro" id="IPR009056">
    <property type="entry name" value="Cyt_c-like_dom"/>
</dbReference>